<evidence type="ECO:0000313" key="3">
    <source>
        <dbReference type="Proteomes" id="UP001623348"/>
    </source>
</evidence>
<evidence type="ECO:0000259" key="1">
    <source>
        <dbReference type="Pfam" id="PF03372"/>
    </source>
</evidence>
<dbReference type="Pfam" id="PF03372">
    <property type="entry name" value="Exo_endo_phos"/>
    <property type="match status" value="1"/>
</dbReference>
<gene>
    <name evidence="2" type="ORF">GRJ2_000642300</name>
</gene>
<accession>A0ABC9W9I8</accession>
<dbReference type="AlphaFoldDB" id="A0ABC9W9I8"/>
<proteinExistence type="predicted"/>
<name>A0ABC9W9I8_GRUJA</name>
<comment type="caution">
    <text evidence="2">The sequence shown here is derived from an EMBL/GenBank/DDBJ whole genome shotgun (WGS) entry which is preliminary data.</text>
</comment>
<dbReference type="SUPFAM" id="SSF56219">
    <property type="entry name" value="DNase I-like"/>
    <property type="match status" value="1"/>
</dbReference>
<sequence>MGNKQEELEAIVQLENYDIVAITEMWWNDSHNWSAAMDHYKLFRKDRQGRRGSGVALCVRKCFDCLELDDGNEMVKCLWVRITEKANKANIMVGVCYRPPNQDEEKDEIFYKQLGEVS</sequence>
<dbReference type="EMBL" id="BAAFJT010000002">
    <property type="protein sequence ID" value="GAB0181770.1"/>
    <property type="molecule type" value="Genomic_DNA"/>
</dbReference>
<dbReference type="Proteomes" id="UP001623348">
    <property type="component" value="Unassembled WGS sequence"/>
</dbReference>
<dbReference type="PANTHER" id="PTHR33395">
    <property type="entry name" value="TRANSCRIPTASE, PUTATIVE-RELATED-RELATED"/>
    <property type="match status" value="1"/>
</dbReference>
<dbReference type="Gene3D" id="3.60.10.10">
    <property type="entry name" value="Endonuclease/exonuclease/phosphatase"/>
    <property type="match status" value="1"/>
</dbReference>
<protein>
    <recommendedName>
        <fullName evidence="1">Endonuclease/exonuclease/phosphatase domain-containing protein</fullName>
    </recommendedName>
</protein>
<dbReference type="InterPro" id="IPR005135">
    <property type="entry name" value="Endo/exonuclease/phosphatase"/>
</dbReference>
<dbReference type="InterPro" id="IPR036691">
    <property type="entry name" value="Endo/exonu/phosph_ase_sf"/>
</dbReference>
<feature type="domain" description="Endonuclease/exonuclease/phosphatase" evidence="1">
    <location>
        <begin position="6"/>
        <end position="71"/>
    </location>
</feature>
<keyword evidence="3" id="KW-1185">Reference proteome</keyword>
<dbReference type="PANTHER" id="PTHR33395:SF22">
    <property type="entry name" value="REVERSE TRANSCRIPTASE DOMAIN-CONTAINING PROTEIN"/>
    <property type="match status" value="1"/>
</dbReference>
<organism evidence="2 3">
    <name type="scientific">Grus japonensis</name>
    <name type="common">Japanese crane</name>
    <name type="synonym">Red-crowned crane</name>
    <dbReference type="NCBI Taxonomy" id="30415"/>
    <lineage>
        <taxon>Eukaryota</taxon>
        <taxon>Metazoa</taxon>
        <taxon>Chordata</taxon>
        <taxon>Craniata</taxon>
        <taxon>Vertebrata</taxon>
        <taxon>Euteleostomi</taxon>
        <taxon>Archelosauria</taxon>
        <taxon>Archosauria</taxon>
        <taxon>Dinosauria</taxon>
        <taxon>Saurischia</taxon>
        <taxon>Theropoda</taxon>
        <taxon>Coelurosauria</taxon>
        <taxon>Aves</taxon>
        <taxon>Neognathae</taxon>
        <taxon>Neoaves</taxon>
        <taxon>Gruiformes</taxon>
        <taxon>Gruidae</taxon>
        <taxon>Grus</taxon>
    </lineage>
</organism>
<reference evidence="2 3" key="1">
    <citation type="submission" date="2024-06" db="EMBL/GenBank/DDBJ databases">
        <title>The draft genome of Grus japonensis, version 3.</title>
        <authorList>
            <person name="Nabeshima K."/>
            <person name="Suzuki S."/>
            <person name="Onuma M."/>
        </authorList>
    </citation>
    <scope>NUCLEOTIDE SEQUENCE [LARGE SCALE GENOMIC DNA]</scope>
    <source>
        <strain evidence="2 3">451A</strain>
    </source>
</reference>
<evidence type="ECO:0000313" key="2">
    <source>
        <dbReference type="EMBL" id="GAB0181770.1"/>
    </source>
</evidence>